<keyword evidence="4 5" id="KW-0472">Membrane</keyword>
<keyword evidence="8" id="KW-1185">Reference proteome</keyword>
<dbReference type="RefSeq" id="XP_022108601.1">
    <property type="nucleotide sequence ID" value="XM_022252909.1"/>
</dbReference>
<dbReference type="InterPro" id="IPR046338">
    <property type="entry name" value="GAIN_dom_sf"/>
</dbReference>
<dbReference type="InterPro" id="IPR017981">
    <property type="entry name" value="GPCR_2-like_7TM"/>
</dbReference>
<dbReference type="KEGG" id="aplc:110988928"/>
<dbReference type="GO" id="GO:0007189">
    <property type="term" value="P:adenylate cyclase-activating G protein-coupled receptor signaling pathway"/>
    <property type="evidence" value="ECO:0007669"/>
    <property type="project" value="TreeGrafter"/>
</dbReference>
<dbReference type="OMA" id="CAILTIN"/>
<evidence type="ECO:0000256" key="1">
    <source>
        <dbReference type="ARBA" id="ARBA00004141"/>
    </source>
</evidence>
<dbReference type="PANTHER" id="PTHR12011:SF471">
    <property type="entry name" value="G-PROTEIN COUPLED RECEPTORS FAMILY 2 PROFILE 2 DOMAIN-CONTAINING PROTEIN"/>
    <property type="match status" value="1"/>
</dbReference>
<dbReference type="Gene3D" id="1.20.1070.10">
    <property type="entry name" value="Rhodopsin 7-helix transmembrane proteins"/>
    <property type="match status" value="1"/>
</dbReference>
<dbReference type="AlphaFoldDB" id="A0A8B7ZYF6"/>
<feature type="transmembrane region" description="Helical" evidence="5">
    <location>
        <begin position="234"/>
        <end position="257"/>
    </location>
</feature>
<evidence type="ECO:0000256" key="5">
    <source>
        <dbReference type="SAM" id="Phobius"/>
    </source>
</evidence>
<dbReference type="InterPro" id="IPR000832">
    <property type="entry name" value="GPCR_2_secretin-like"/>
</dbReference>
<keyword evidence="3 5" id="KW-1133">Transmembrane helix</keyword>
<evidence type="ECO:0000259" key="7">
    <source>
        <dbReference type="PROSITE" id="PS50261"/>
    </source>
</evidence>
<feature type="transmembrane region" description="Helical" evidence="5">
    <location>
        <begin position="173"/>
        <end position="192"/>
    </location>
</feature>
<feature type="transmembrane region" description="Helical" evidence="5">
    <location>
        <begin position="353"/>
        <end position="373"/>
    </location>
</feature>
<reference evidence="9" key="1">
    <citation type="submission" date="2025-08" db="UniProtKB">
        <authorList>
            <consortium name="RefSeq"/>
        </authorList>
    </citation>
    <scope>IDENTIFICATION</scope>
</reference>
<comment type="subcellular location">
    <subcellularLocation>
        <location evidence="1">Membrane</location>
        <topology evidence="1">Multi-pass membrane protein</topology>
    </subcellularLocation>
</comment>
<evidence type="ECO:0000256" key="3">
    <source>
        <dbReference type="ARBA" id="ARBA00022989"/>
    </source>
</evidence>
<feature type="domain" description="G-protein coupled receptors family 2 profile 2" evidence="7">
    <location>
        <begin position="170"/>
        <end position="404"/>
    </location>
</feature>
<evidence type="ECO:0000256" key="4">
    <source>
        <dbReference type="ARBA" id="ARBA00023136"/>
    </source>
</evidence>
<dbReference type="Gene3D" id="2.60.220.50">
    <property type="match status" value="1"/>
</dbReference>
<feature type="transmembrane region" description="Helical" evidence="5">
    <location>
        <begin position="204"/>
        <end position="222"/>
    </location>
</feature>
<organism evidence="8 9">
    <name type="scientific">Acanthaster planci</name>
    <name type="common">Crown-of-thorns starfish</name>
    <dbReference type="NCBI Taxonomy" id="133434"/>
    <lineage>
        <taxon>Eukaryota</taxon>
        <taxon>Metazoa</taxon>
        <taxon>Echinodermata</taxon>
        <taxon>Eleutherozoa</taxon>
        <taxon>Asterozoa</taxon>
        <taxon>Asteroidea</taxon>
        <taxon>Valvatacea</taxon>
        <taxon>Valvatida</taxon>
        <taxon>Acanthasteridae</taxon>
        <taxon>Acanthaster</taxon>
    </lineage>
</organism>
<dbReference type="InterPro" id="IPR000203">
    <property type="entry name" value="GPS"/>
</dbReference>
<evidence type="ECO:0000313" key="8">
    <source>
        <dbReference type="Proteomes" id="UP000694845"/>
    </source>
</evidence>
<dbReference type="PANTHER" id="PTHR12011">
    <property type="entry name" value="ADHESION G-PROTEIN COUPLED RECEPTOR"/>
    <property type="match status" value="1"/>
</dbReference>
<dbReference type="PROSITE" id="PS50261">
    <property type="entry name" value="G_PROTEIN_RECEP_F2_4"/>
    <property type="match status" value="1"/>
</dbReference>
<evidence type="ECO:0000256" key="2">
    <source>
        <dbReference type="ARBA" id="ARBA00022692"/>
    </source>
</evidence>
<feature type="transmembrane region" description="Helical" evidence="5">
    <location>
        <begin position="379"/>
        <end position="399"/>
    </location>
</feature>
<keyword evidence="2 5" id="KW-0812">Transmembrane</keyword>
<name>A0A8B7ZYF6_ACAPL</name>
<evidence type="ECO:0000256" key="6">
    <source>
        <dbReference type="SAM" id="SignalP"/>
    </source>
</evidence>
<keyword evidence="6" id="KW-0732">Signal</keyword>
<proteinExistence type="predicted"/>
<feature type="transmembrane region" description="Helical" evidence="5">
    <location>
        <begin position="313"/>
        <end position="332"/>
    </location>
</feature>
<accession>A0A8B7ZYF6</accession>
<feature type="transmembrane region" description="Helical" evidence="5">
    <location>
        <begin position="269"/>
        <end position="293"/>
    </location>
</feature>
<dbReference type="Pfam" id="PF01825">
    <property type="entry name" value="GPS"/>
    <property type="match status" value="1"/>
</dbReference>
<dbReference type="GO" id="GO:0007166">
    <property type="term" value="P:cell surface receptor signaling pathway"/>
    <property type="evidence" value="ECO:0007669"/>
    <property type="project" value="InterPro"/>
</dbReference>
<feature type="signal peptide" evidence="6">
    <location>
        <begin position="1"/>
        <end position="17"/>
    </location>
</feature>
<dbReference type="Proteomes" id="UP000694845">
    <property type="component" value="Unplaced"/>
</dbReference>
<dbReference type="GO" id="GO:0004930">
    <property type="term" value="F:G protein-coupled receptor activity"/>
    <property type="evidence" value="ECO:0007669"/>
    <property type="project" value="InterPro"/>
</dbReference>
<feature type="chain" id="PRO_5034417781" evidence="6">
    <location>
        <begin position="18"/>
        <end position="421"/>
    </location>
</feature>
<dbReference type="OrthoDB" id="10164190at2759"/>
<evidence type="ECO:0000313" key="9">
    <source>
        <dbReference type="RefSeq" id="XP_022108601.1"/>
    </source>
</evidence>
<dbReference type="Pfam" id="PF00002">
    <property type="entry name" value="7tm_2"/>
    <property type="match status" value="1"/>
</dbReference>
<sequence>MVLVLLVTAVLTLPLTANQGLYNSIFTELDGITYQAQIPSLLSATSDPVLAVMSVYDAPNDEETLVVIGLDSDEPIRFGSAVVGLDVVTASRAYYADFNEFPIVVTFPRLQTSLDEGTQCISQTPDEMYWYSDGCQVTRTTNDDVACSCNQLANYAVLLQHKDTAGSIIMDPFTLLGLALSVSSLGVVLLTYKYSRQNTGQTVTHTSVSLSLVAFYTLHIFVDVENSSAITVLGILHGFFLQASFIWMALAGALFYLSSPTTSRIQPVSLLLTGWGGAAVVAMTSVAVSVCGYGTSIDGDSWMSRRYSLGWEFAVPILFIFVMKLFIGCRLTSKMRMHLNLNDNEAIQIRSGLGYVVTLEFIVCLLWVLRLFYSTQGNMFLANIIVTLNILQVFLVFHLGTVEDDDVSWYSSKFIQGRNEV</sequence>
<dbReference type="GeneID" id="110988928"/>
<dbReference type="SMART" id="SM00303">
    <property type="entry name" value="GPS"/>
    <property type="match status" value="1"/>
</dbReference>
<dbReference type="GO" id="GO:0005886">
    <property type="term" value="C:plasma membrane"/>
    <property type="evidence" value="ECO:0007669"/>
    <property type="project" value="TreeGrafter"/>
</dbReference>
<gene>
    <name evidence="9" type="primary">LOC110988928</name>
</gene>
<protein>
    <submittedName>
        <fullName evidence="9">Adhesion G protein-coupled receptor L3-like</fullName>
    </submittedName>
</protein>